<dbReference type="EMBL" id="MU826859">
    <property type="protein sequence ID" value="KAJ7370654.1"/>
    <property type="molecule type" value="Genomic_DNA"/>
</dbReference>
<gene>
    <name evidence="1" type="ORF">OS493_030768</name>
</gene>
<protein>
    <submittedName>
        <fullName evidence="1">Uncharacterized protein</fullName>
    </submittedName>
</protein>
<sequence length="309" mass="34749">MLLFCVRVSCEDKVLYGPKWISIEETSTLCDVLRCATGDKYLSRRLKVVVASEKSLRDLSFVKLGLPVVILDKNDKKIVSFLLKPEDAVITLPPERKLSIQSSTQQVNSDEEDRRSGTPDQEILMYHGVHSPHSPHAQFHPAYPHYPYMAPMYHHPPPMGPHTGWAHGPSPAAYQVRPRLQRPMSVPGDKLEMLVKGSPLYDDEIYNYPNTATMLEGGDSQASQQTLTLKKKKINKKDALDMAQRRHSIGTVSVLSESKARIVTTRTSSNTTYDPEQERAMKQREEFVVFQKKSSLPTPGYSEAVVSSV</sequence>
<keyword evidence="2" id="KW-1185">Reference proteome</keyword>
<evidence type="ECO:0000313" key="1">
    <source>
        <dbReference type="EMBL" id="KAJ7370654.1"/>
    </source>
</evidence>
<dbReference type="Proteomes" id="UP001163046">
    <property type="component" value="Unassembled WGS sequence"/>
</dbReference>
<dbReference type="AlphaFoldDB" id="A0A9W9YXQ5"/>
<reference evidence="1" key="1">
    <citation type="submission" date="2023-01" db="EMBL/GenBank/DDBJ databases">
        <title>Genome assembly of the deep-sea coral Lophelia pertusa.</title>
        <authorList>
            <person name="Herrera S."/>
            <person name="Cordes E."/>
        </authorList>
    </citation>
    <scope>NUCLEOTIDE SEQUENCE</scope>
    <source>
        <strain evidence="1">USNM1676648</strain>
        <tissue evidence="1">Polyp</tissue>
    </source>
</reference>
<accession>A0A9W9YXQ5</accession>
<name>A0A9W9YXQ5_9CNID</name>
<proteinExistence type="predicted"/>
<dbReference type="OrthoDB" id="5822793at2759"/>
<organism evidence="1 2">
    <name type="scientific">Desmophyllum pertusum</name>
    <dbReference type="NCBI Taxonomy" id="174260"/>
    <lineage>
        <taxon>Eukaryota</taxon>
        <taxon>Metazoa</taxon>
        <taxon>Cnidaria</taxon>
        <taxon>Anthozoa</taxon>
        <taxon>Hexacorallia</taxon>
        <taxon>Scleractinia</taxon>
        <taxon>Caryophylliina</taxon>
        <taxon>Caryophylliidae</taxon>
        <taxon>Desmophyllum</taxon>
    </lineage>
</organism>
<evidence type="ECO:0000313" key="2">
    <source>
        <dbReference type="Proteomes" id="UP001163046"/>
    </source>
</evidence>
<comment type="caution">
    <text evidence="1">The sequence shown here is derived from an EMBL/GenBank/DDBJ whole genome shotgun (WGS) entry which is preliminary data.</text>
</comment>